<protein>
    <submittedName>
        <fullName evidence="2">Uncharacterized protein</fullName>
    </submittedName>
</protein>
<sequence length="686" mass="73407">MASDSVAAAAADSVGSSDSAESVGSPDAAGWADPADSDRAEAPVRLLALLGSARPADVPAVLAALPEGDLALGVEAAQGRLALPVREYILTEGPNSARVALARATAVVGGVGSVNTVDRLLTLCDPDVDAVFFDVDPARALVSGARQTVLRDRKGPDGHAVIPPSVKQQLLAAVARPGPSARLLTEVAAADDPDLVLAVVPYAKKLPGTDAARIMHTLDTHGRRREAKRQRALWARRGSDFALLGFPRFGHLLERFALGTSFEVRASDDVTAISLDRFRELVEQRQYTDHHRFRKLHEASQVALRTGTITPAEMLEHARPAALGFALALCDEEAAAAPGLRRACDDMLTLIARHATEQLGDDVKRWARAIAWAGYHGGTVLEFLADRDLTPGRPINKVEYAAFNPTEFSPANILLALAPPDVATAALVTKRMKKSITAAARGLPLCRALVEFVVEHGTVPQRGLLAANEATPDSVLLRLLAKPKNDEVMASIRERELVGPQIGKAAFVGVPRDQKLLDWIIDHAATDPVLALNAIRGTSEDPAWVLDALRATLDVFREEGQAAAYVLLAEVAGVEAVWALELDRVGSLDYIADQVRESMATGDAAPLLAEAEAHPVLDTIAAYYAEPLRTEAALDQPLTDPMTQLIRSRLDGRPDRWLALAGKLRERPQASDAELVGEFSELRPGY</sequence>
<comment type="caution">
    <text evidence="2">The sequence shown here is derived from an EMBL/GenBank/DDBJ whole genome shotgun (WGS) entry which is preliminary data.</text>
</comment>
<name>A0ABS5KTC2_9ACTN</name>
<keyword evidence="3" id="KW-1185">Reference proteome</keyword>
<feature type="region of interest" description="Disordered" evidence="1">
    <location>
        <begin position="1"/>
        <end position="36"/>
    </location>
</feature>
<proteinExistence type="predicted"/>
<accession>A0ABS5KTC2</accession>
<gene>
    <name evidence="2" type="ORF">KGQ19_20730</name>
</gene>
<reference evidence="2 3" key="1">
    <citation type="submission" date="2020-02" db="EMBL/GenBank/DDBJ databases">
        <title>Acidophilic actinobacteria isolated from forest soil.</title>
        <authorList>
            <person name="Golinska P."/>
        </authorList>
    </citation>
    <scope>NUCLEOTIDE SEQUENCE [LARGE SCALE GENOMIC DNA]</scope>
    <source>
        <strain evidence="2 3">NL8</strain>
    </source>
</reference>
<dbReference type="Proteomes" id="UP000730482">
    <property type="component" value="Unassembled WGS sequence"/>
</dbReference>
<evidence type="ECO:0000256" key="1">
    <source>
        <dbReference type="SAM" id="MobiDB-lite"/>
    </source>
</evidence>
<evidence type="ECO:0000313" key="2">
    <source>
        <dbReference type="EMBL" id="MBS2549293.1"/>
    </source>
</evidence>
<feature type="compositionally biased region" description="Low complexity" evidence="1">
    <location>
        <begin position="1"/>
        <end position="25"/>
    </location>
</feature>
<organism evidence="2 3">
    <name type="scientific">Catenulispora pinistramenti</name>
    <dbReference type="NCBI Taxonomy" id="2705254"/>
    <lineage>
        <taxon>Bacteria</taxon>
        <taxon>Bacillati</taxon>
        <taxon>Actinomycetota</taxon>
        <taxon>Actinomycetes</taxon>
        <taxon>Catenulisporales</taxon>
        <taxon>Catenulisporaceae</taxon>
        <taxon>Catenulispora</taxon>
    </lineage>
</organism>
<dbReference type="EMBL" id="JAAFYZ010000068">
    <property type="protein sequence ID" value="MBS2549293.1"/>
    <property type="molecule type" value="Genomic_DNA"/>
</dbReference>
<dbReference type="RefSeq" id="WP_212010856.1">
    <property type="nucleotide sequence ID" value="NZ_JAAFYZ010000068.1"/>
</dbReference>
<evidence type="ECO:0000313" key="3">
    <source>
        <dbReference type="Proteomes" id="UP000730482"/>
    </source>
</evidence>